<feature type="region of interest" description="Disordered" evidence="26">
    <location>
        <begin position="801"/>
        <end position="824"/>
    </location>
</feature>
<dbReference type="GO" id="GO:0046872">
    <property type="term" value="F:metal ion binding"/>
    <property type="evidence" value="ECO:0007669"/>
    <property type="project" value="UniProtKB-KW"/>
</dbReference>
<dbReference type="InterPro" id="IPR027417">
    <property type="entry name" value="P-loop_NTPase"/>
</dbReference>
<dbReference type="GO" id="GO:0005694">
    <property type="term" value="C:chromosome"/>
    <property type="evidence" value="ECO:0007669"/>
    <property type="project" value="InterPro"/>
</dbReference>
<dbReference type="Gene3D" id="3.40.50.300">
    <property type="entry name" value="P-loop containing nucleotide triphosphate hydrolases"/>
    <property type="match status" value="2"/>
</dbReference>
<evidence type="ECO:0000256" key="14">
    <source>
        <dbReference type="ARBA" id="ARBA00023125"/>
    </source>
</evidence>
<evidence type="ECO:0000256" key="12">
    <source>
        <dbReference type="ARBA" id="ARBA00022833"/>
    </source>
</evidence>
<keyword evidence="7" id="KW-0479">Metal-binding</keyword>
<dbReference type="GO" id="GO:0045934">
    <property type="term" value="P:negative regulation of nucleobase-containing compound metabolic process"/>
    <property type="evidence" value="ECO:0007669"/>
    <property type="project" value="UniProtKB-ARBA"/>
</dbReference>
<evidence type="ECO:0000256" key="7">
    <source>
        <dbReference type="ARBA" id="ARBA00022723"/>
    </source>
</evidence>
<dbReference type="GO" id="GO:0000724">
    <property type="term" value="P:double-strand break repair via homologous recombination"/>
    <property type="evidence" value="ECO:0007669"/>
    <property type="project" value="TreeGrafter"/>
</dbReference>
<dbReference type="GO" id="GO:0005654">
    <property type="term" value="C:nucleoplasm"/>
    <property type="evidence" value="ECO:0007669"/>
    <property type="project" value="UniProtKB-SubCell"/>
</dbReference>
<keyword evidence="17" id="KW-0539">Nucleus</keyword>
<dbReference type="GO" id="GO:0006355">
    <property type="term" value="P:regulation of DNA-templated transcription"/>
    <property type="evidence" value="ECO:0007669"/>
    <property type="project" value="InterPro"/>
</dbReference>
<dbReference type="GO" id="GO:0009378">
    <property type="term" value="F:four-way junction helicase activity"/>
    <property type="evidence" value="ECO:0007669"/>
    <property type="project" value="TreeGrafter"/>
</dbReference>
<dbReference type="GO" id="GO:0043138">
    <property type="term" value="F:3'-5' DNA helicase activity"/>
    <property type="evidence" value="ECO:0007669"/>
    <property type="project" value="UniProtKB-EC"/>
</dbReference>
<feature type="domain" description="Helicase ATP-binding" evidence="27">
    <location>
        <begin position="32"/>
        <end position="206"/>
    </location>
</feature>
<keyword evidence="30" id="KW-1185">Reference proteome</keyword>
<dbReference type="FunFam" id="3.40.50.300:FF:000444">
    <property type="entry name" value="ATP-dependent DNA helicase"/>
    <property type="match status" value="1"/>
</dbReference>
<evidence type="ECO:0000256" key="11">
    <source>
        <dbReference type="ARBA" id="ARBA00022806"/>
    </source>
</evidence>
<dbReference type="InterPro" id="IPR001650">
    <property type="entry name" value="Helicase_C-like"/>
</dbReference>
<evidence type="ECO:0000259" key="28">
    <source>
        <dbReference type="PROSITE" id="PS51194"/>
    </source>
</evidence>
<sequence>MDEEADNTLYRTLNNVFKHKDFKSKLQKEATRCILKGSKDVFVSMPTGAGKSLCYQLPAMASDGVSVVISPLLALMQDQLDHLDAIKIPAETINSKLMEKERKRVLADLNSSNPKTKLLYVTPEQVATDGFKSLAESLMKRKLFKYLIVDEAHCVSQWGHDFRPDYLKLGYFRKRIPGVPCIALTATATEQVLKDIIKQLKLKEPIAKFKTSCFRPNLYYDVKMKETLGDPYKDLSEFCLEALNRSQAQKEELLENWSEYGCGIVYCRTRDACAEVASQLTRKGVPSKPYHAGLKSGIREEVQNDWMEGKFPVIAATISFGMGVDKPNVRFVAHWTLPKSMAGYYQESGRAGRDGNQSYCRLYYSRQERDTISFLINKELKKFTRDKEQQKIKLQSANKNFDAMIEYCEYAICRHWAISKYFGDVKPDCNNNCDACKTPKMLAKTIEDLQRGSYAKTKAKGKGGMYFIQDDKDDAGLYGGGRIGVKSENDSYEKTYGSDEERDNKEKREADEKRQRFNFLKREFKKRKKDTSTVTAGDDDDFEKPSEDCVLRDASSPKIPRLTVKIREHCLGMITSELYTNFTSYYKDISAKMAAKDYEPECCAIDEEYDVFKSSKAVNLYKAAIMSKCNEIKKTTKSQDLHKSLVPKGSDNLKSSPASHFSNDGRDYCDKATTSGFSCAFVKACDMIVNKKDNFKTDPDEKSTVKYSCGSDSDKYSNTDSKLKLSRKSDLSLEGQIFRKPVNDVMEQKPLEQLESEVASILDKYQAGSLSSKSSHKQKSRSVKPERVRFSDDILFKNESALGSDENKSRNSTPSPIKTEKEDFCTKRIDESKDRNEQEVKLKLFKLTTDEKYKHSSHSKDNSIGKSHDTGVTSGCTDASMAFYMTCQVNNKKDETINHVHKGKKRPVKEECKDTDSKKPRLECSTVITNVNRGPGSKPNGKDLKMTADLVVKYLTPHFSAGKFISKDLFKSVAKIMSHKVLEKCESKDKDKVKDKVKRTIRQLFSERTEIRSVDDLENL</sequence>
<evidence type="ECO:0000256" key="19">
    <source>
        <dbReference type="ARBA" id="ARBA00034617"/>
    </source>
</evidence>
<dbReference type="PROSITE" id="PS51194">
    <property type="entry name" value="HELICASE_CTER"/>
    <property type="match status" value="1"/>
</dbReference>
<keyword evidence="18" id="KW-0131">Cell cycle</keyword>
<evidence type="ECO:0000256" key="3">
    <source>
        <dbReference type="ARBA" id="ARBA00005446"/>
    </source>
</evidence>
<dbReference type="PANTHER" id="PTHR13710:SF152">
    <property type="entry name" value="ATP-DEPENDENT DNA HELICASE Q5"/>
    <property type="match status" value="1"/>
</dbReference>
<dbReference type="EMBL" id="CACVKT020005120">
    <property type="protein sequence ID" value="CAC5393094.1"/>
    <property type="molecule type" value="Genomic_DNA"/>
</dbReference>
<reference evidence="29 30" key="1">
    <citation type="submission" date="2020-06" db="EMBL/GenBank/DDBJ databases">
        <authorList>
            <person name="Li R."/>
            <person name="Bekaert M."/>
        </authorList>
    </citation>
    <scope>NUCLEOTIDE SEQUENCE [LARGE SCALE GENOMIC DNA]</scope>
    <source>
        <strain evidence="30">wild</strain>
    </source>
</reference>
<dbReference type="GO" id="GO:0005737">
    <property type="term" value="C:cytoplasm"/>
    <property type="evidence" value="ECO:0007669"/>
    <property type="project" value="TreeGrafter"/>
</dbReference>
<dbReference type="AlphaFoldDB" id="A0A6J8CDI8"/>
<comment type="catalytic activity">
    <reaction evidence="19">
        <text>Couples ATP hydrolysis with the unwinding of duplex DNA by translocating in the 3'-5' direction.</text>
        <dbReference type="EC" id="5.6.2.4"/>
    </reaction>
</comment>
<evidence type="ECO:0000313" key="29">
    <source>
        <dbReference type="EMBL" id="CAC5393094.1"/>
    </source>
</evidence>
<keyword evidence="12" id="KW-0862">Zinc</keyword>
<keyword evidence="14" id="KW-0238">DNA-binding</keyword>
<dbReference type="InterPro" id="IPR011545">
    <property type="entry name" value="DEAD/DEAH_box_helicase_dom"/>
</dbReference>
<dbReference type="OrthoDB" id="10261556at2759"/>
<dbReference type="PROSITE" id="PS51192">
    <property type="entry name" value="HELICASE_ATP_BIND_1"/>
    <property type="match status" value="1"/>
</dbReference>
<dbReference type="GO" id="GO:0003677">
    <property type="term" value="F:DNA binding"/>
    <property type="evidence" value="ECO:0007669"/>
    <property type="project" value="UniProtKB-KW"/>
</dbReference>
<dbReference type="GO" id="GO:0006260">
    <property type="term" value="P:DNA replication"/>
    <property type="evidence" value="ECO:0007669"/>
    <property type="project" value="UniProtKB-KW"/>
</dbReference>
<dbReference type="InterPro" id="IPR013257">
    <property type="entry name" value="SRI"/>
</dbReference>
<dbReference type="EC" id="5.6.2.4" evidence="20"/>
<evidence type="ECO:0000256" key="10">
    <source>
        <dbReference type="ARBA" id="ARBA00022801"/>
    </source>
</evidence>
<evidence type="ECO:0000256" key="4">
    <source>
        <dbReference type="ARBA" id="ARBA00022553"/>
    </source>
</evidence>
<feature type="region of interest" description="Disordered" evidence="26">
    <location>
        <begin position="640"/>
        <end position="660"/>
    </location>
</feature>
<evidence type="ECO:0000256" key="9">
    <source>
        <dbReference type="ARBA" id="ARBA00022763"/>
    </source>
</evidence>
<evidence type="ECO:0000256" key="21">
    <source>
        <dbReference type="ARBA" id="ARBA00049360"/>
    </source>
</evidence>
<comment type="subcellular location">
    <subcellularLocation>
        <location evidence="2">Nucleus</location>
        <location evidence="2">Nucleoplasm</location>
    </subcellularLocation>
</comment>
<feature type="region of interest" description="Disordered" evidence="26">
    <location>
        <begin position="489"/>
        <end position="513"/>
    </location>
</feature>
<evidence type="ECO:0000256" key="26">
    <source>
        <dbReference type="SAM" id="MobiDB-lite"/>
    </source>
</evidence>
<keyword evidence="10 29" id="KW-0378">Hydrolase</keyword>
<dbReference type="PANTHER" id="PTHR13710">
    <property type="entry name" value="DNA HELICASE RECQ FAMILY MEMBER"/>
    <property type="match status" value="1"/>
</dbReference>
<dbReference type="GO" id="GO:0051301">
    <property type="term" value="P:cell division"/>
    <property type="evidence" value="ECO:0007669"/>
    <property type="project" value="UniProtKB-KW"/>
</dbReference>
<dbReference type="InterPro" id="IPR032284">
    <property type="entry name" value="RecQ_Zn-bd"/>
</dbReference>
<comment type="similarity">
    <text evidence="3">Belongs to the helicase family. RecQ subfamily.</text>
</comment>
<keyword evidence="13" id="KW-0067">ATP-binding</keyword>
<comment type="catalytic activity">
    <reaction evidence="21">
        <text>ATP + H2O = ADP + phosphate + H(+)</text>
        <dbReference type="Rhea" id="RHEA:13065"/>
        <dbReference type="ChEBI" id="CHEBI:15377"/>
        <dbReference type="ChEBI" id="CHEBI:15378"/>
        <dbReference type="ChEBI" id="CHEBI:30616"/>
        <dbReference type="ChEBI" id="CHEBI:43474"/>
        <dbReference type="ChEBI" id="CHEBI:456216"/>
    </reaction>
</comment>
<evidence type="ECO:0000256" key="25">
    <source>
        <dbReference type="ARBA" id="ARBA00084014"/>
    </source>
</evidence>
<organism evidence="29 30">
    <name type="scientific">Mytilus coruscus</name>
    <name type="common">Sea mussel</name>
    <dbReference type="NCBI Taxonomy" id="42192"/>
    <lineage>
        <taxon>Eukaryota</taxon>
        <taxon>Metazoa</taxon>
        <taxon>Spiralia</taxon>
        <taxon>Lophotrochozoa</taxon>
        <taxon>Mollusca</taxon>
        <taxon>Bivalvia</taxon>
        <taxon>Autobranchia</taxon>
        <taxon>Pteriomorphia</taxon>
        <taxon>Mytilida</taxon>
        <taxon>Mytiloidea</taxon>
        <taxon>Mytilidae</taxon>
        <taxon>Mytilinae</taxon>
        <taxon>Mytilus</taxon>
    </lineage>
</organism>
<dbReference type="GO" id="GO:0005524">
    <property type="term" value="F:ATP binding"/>
    <property type="evidence" value="ECO:0007669"/>
    <property type="project" value="UniProtKB-KW"/>
</dbReference>
<comment type="cofactor">
    <cofactor evidence="1">
        <name>Zn(2+)</name>
        <dbReference type="ChEBI" id="CHEBI:29105"/>
    </cofactor>
</comment>
<dbReference type="SMART" id="SM00487">
    <property type="entry name" value="DEXDc"/>
    <property type="match status" value="1"/>
</dbReference>
<evidence type="ECO:0000313" key="30">
    <source>
        <dbReference type="Proteomes" id="UP000507470"/>
    </source>
</evidence>
<dbReference type="GO" id="GO:0016787">
    <property type="term" value="F:hydrolase activity"/>
    <property type="evidence" value="ECO:0007669"/>
    <property type="project" value="UniProtKB-KW"/>
</dbReference>
<keyword evidence="8" id="KW-0547">Nucleotide-binding</keyword>
<accession>A0A6J8CDI8</accession>
<evidence type="ECO:0000256" key="1">
    <source>
        <dbReference type="ARBA" id="ARBA00001947"/>
    </source>
</evidence>
<evidence type="ECO:0000256" key="5">
    <source>
        <dbReference type="ARBA" id="ARBA00022618"/>
    </source>
</evidence>
<keyword evidence="9" id="KW-0227">DNA damage</keyword>
<dbReference type="Gene3D" id="6.10.250.3140">
    <property type="match status" value="1"/>
</dbReference>
<evidence type="ECO:0000256" key="22">
    <source>
        <dbReference type="ARBA" id="ARBA00074289"/>
    </source>
</evidence>
<keyword evidence="11" id="KW-0347">Helicase</keyword>
<dbReference type="Proteomes" id="UP000507470">
    <property type="component" value="Unassembled WGS sequence"/>
</dbReference>
<dbReference type="NCBIfam" id="TIGR00614">
    <property type="entry name" value="recQ_fam"/>
    <property type="match status" value="1"/>
</dbReference>
<evidence type="ECO:0000256" key="15">
    <source>
        <dbReference type="ARBA" id="ARBA00023204"/>
    </source>
</evidence>
<evidence type="ECO:0000256" key="18">
    <source>
        <dbReference type="ARBA" id="ARBA00023306"/>
    </source>
</evidence>
<evidence type="ECO:0000256" key="13">
    <source>
        <dbReference type="ARBA" id="ARBA00022840"/>
    </source>
</evidence>
<name>A0A6J8CDI8_MYTCO</name>
<dbReference type="CDD" id="cd18794">
    <property type="entry name" value="SF2_C_RecQ"/>
    <property type="match status" value="1"/>
</dbReference>
<keyword evidence="15" id="KW-0234">DNA repair</keyword>
<feature type="domain" description="Helicase C-terminal" evidence="28">
    <location>
        <begin position="249"/>
        <end position="400"/>
    </location>
</feature>
<dbReference type="GO" id="GO:0010605">
    <property type="term" value="P:negative regulation of macromolecule metabolic process"/>
    <property type="evidence" value="ECO:0007669"/>
    <property type="project" value="UniProtKB-ARBA"/>
</dbReference>
<keyword evidence="5" id="KW-0132">Cell division</keyword>
<dbReference type="InterPro" id="IPR014001">
    <property type="entry name" value="Helicase_ATP-bd"/>
</dbReference>
<keyword evidence="6" id="KW-0235">DNA replication</keyword>
<feature type="region of interest" description="Disordered" evidence="26">
    <location>
        <begin position="699"/>
        <end position="721"/>
    </location>
</feature>
<dbReference type="FunFam" id="3.40.50.300:FF:000614">
    <property type="entry name" value="ATP-dependent DNA helicase"/>
    <property type="match status" value="1"/>
</dbReference>
<evidence type="ECO:0000256" key="8">
    <source>
        <dbReference type="ARBA" id="ARBA00022741"/>
    </source>
</evidence>
<dbReference type="Pfam" id="PF08236">
    <property type="entry name" value="SRI"/>
    <property type="match status" value="1"/>
</dbReference>
<dbReference type="InterPro" id="IPR004589">
    <property type="entry name" value="DNA_helicase_ATP-dep_RecQ"/>
</dbReference>
<gene>
    <name evidence="29" type="ORF">MCOR_27982</name>
</gene>
<evidence type="ECO:0000256" key="20">
    <source>
        <dbReference type="ARBA" id="ARBA00034808"/>
    </source>
</evidence>
<dbReference type="Pfam" id="PF16124">
    <property type="entry name" value="RecQ_Zn_bind"/>
    <property type="match status" value="1"/>
</dbReference>
<proteinExistence type="inferred from homology"/>
<keyword evidence="16" id="KW-0413">Isomerase</keyword>
<dbReference type="Pfam" id="PF00271">
    <property type="entry name" value="Helicase_C"/>
    <property type="match status" value="1"/>
</dbReference>
<evidence type="ECO:0000256" key="23">
    <source>
        <dbReference type="ARBA" id="ARBA00076757"/>
    </source>
</evidence>
<evidence type="ECO:0000256" key="17">
    <source>
        <dbReference type="ARBA" id="ARBA00023242"/>
    </source>
</evidence>
<evidence type="ECO:0000256" key="24">
    <source>
        <dbReference type="ARBA" id="ARBA00078243"/>
    </source>
</evidence>
<feature type="compositionally biased region" description="Basic and acidic residues" evidence="26">
    <location>
        <begin position="712"/>
        <end position="721"/>
    </location>
</feature>
<dbReference type="SMART" id="SM00490">
    <property type="entry name" value="HELICc"/>
    <property type="match status" value="1"/>
</dbReference>
<keyword evidence="4" id="KW-0597">Phosphoprotein</keyword>
<dbReference type="SUPFAM" id="SSF52540">
    <property type="entry name" value="P-loop containing nucleoside triphosphate hydrolases"/>
    <property type="match status" value="1"/>
</dbReference>
<evidence type="ECO:0000259" key="27">
    <source>
        <dbReference type="PROSITE" id="PS51192"/>
    </source>
</evidence>
<evidence type="ECO:0000256" key="16">
    <source>
        <dbReference type="ARBA" id="ARBA00023235"/>
    </source>
</evidence>
<evidence type="ECO:0000256" key="2">
    <source>
        <dbReference type="ARBA" id="ARBA00004642"/>
    </source>
</evidence>
<protein>
    <recommendedName>
        <fullName evidence="22">ATP-dependent DNA helicase Q5</fullName>
        <ecNumber evidence="20">5.6.2.4</ecNumber>
    </recommendedName>
    <alternativeName>
        <fullName evidence="23">DNA 3'-5' helicase RecQ5</fullName>
    </alternativeName>
    <alternativeName>
        <fullName evidence="24">DNA helicase, RecQ-like type 5</fullName>
    </alternativeName>
    <alternativeName>
        <fullName evidence="25">RecQ protein-like 5</fullName>
    </alternativeName>
</protein>
<dbReference type="Gene3D" id="6.10.250.2460">
    <property type="match status" value="1"/>
</dbReference>
<dbReference type="Pfam" id="PF00270">
    <property type="entry name" value="DEAD"/>
    <property type="match status" value="1"/>
</dbReference>
<evidence type="ECO:0000256" key="6">
    <source>
        <dbReference type="ARBA" id="ARBA00022705"/>
    </source>
</evidence>